<organism evidence="4 5">
    <name type="scientific">Bugula neritina</name>
    <name type="common">Brown bryozoan</name>
    <name type="synonym">Sertularia neritina</name>
    <dbReference type="NCBI Taxonomy" id="10212"/>
    <lineage>
        <taxon>Eukaryota</taxon>
        <taxon>Metazoa</taxon>
        <taxon>Spiralia</taxon>
        <taxon>Lophotrochozoa</taxon>
        <taxon>Bryozoa</taxon>
        <taxon>Gymnolaemata</taxon>
        <taxon>Cheilostomatida</taxon>
        <taxon>Flustrina</taxon>
        <taxon>Buguloidea</taxon>
        <taxon>Bugulidae</taxon>
        <taxon>Bugula</taxon>
    </lineage>
</organism>
<dbReference type="InterPro" id="IPR024586">
    <property type="entry name" value="DnaJ-like_C11_C"/>
</dbReference>
<reference evidence="4" key="1">
    <citation type="submission" date="2020-06" db="EMBL/GenBank/DDBJ databases">
        <title>Draft genome of Bugula neritina, a colonial animal packing powerful symbionts and potential medicines.</title>
        <authorList>
            <person name="Rayko M."/>
        </authorList>
    </citation>
    <scope>NUCLEOTIDE SEQUENCE [LARGE SCALE GENOMIC DNA]</scope>
    <source>
        <strain evidence="4">Kwan_BN1</strain>
    </source>
</reference>
<dbReference type="GO" id="GO:0005739">
    <property type="term" value="C:mitochondrion"/>
    <property type="evidence" value="ECO:0007669"/>
    <property type="project" value="GOC"/>
</dbReference>
<accession>A0A7J7JR99</accession>
<dbReference type="EMBL" id="VXIV02001954">
    <property type="protein sequence ID" value="KAF6028413.1"/>
    <property type="molecule type" value="Genomic_DNA"/>
</dbReference>
<name>A0A7J7JR99_BUGNE</name>
<dbReference type="PANTHER" id="PTHR44157:SF1">
    <property type="entry name" value="DNAJ HOMOLOG SUBFAMILY C MEMBER 11"/>
    <property type="match status" value="1"/>
</dbReference>
<keyword evidence="1" id="KW-0143">Chaperone</keyword>
<proteinExistence type="predicted"/>
<evidence type="ECO:0000256" key="2">
    <source>
        <dbReference type="SAM" id="Phobius"/>
    </source>
</evidence>
<dbReference type="Pfam" id="PF11875">
    <property type="entry name" value="DnaJ-like_C11_C"/>
    <property type="match status" value="1"/>
</dbReference>
<keyword evidence="2" id="KW-0812">Transmembrane</keyword>
<evidence type="ECO:0000313" key="5">
    <source>
        <dbReference type="Proteomes" id="UP000593567"/>
    </source>
</evidence>
<dbReference type="AlphaFoldDB" id="A0A7J7JR99"/>
<dbReference type="InterPro" id="IPR052243">
    <property type="entry name" value="Mito_inner_membrane_organizer"/>
</dbReference>
<evidence type="ECO:0000259" key="3">
    <source>
        <dbReference type="Pfam" id="PF11875"/>
    </source>
</evidence>
<feature type="domain" description="DnaJ-like protein C11 C-terminal" evidence="3">
    <location>
        <begin position="91"/>
        <end position="218"/>
    </location>
</feature>
<dbReference type="GO" id="GO:0042407">
    <property type="term" value="P:cristae formation"/>
    <property type="evidence" value="ECO:0007669"/>
    <property type="project" value="TreeGrafter"/>
</dbReference>
<dbReference type="PANTHER" id="PTHR44157">
    <property type="entry name" value="DNAJ HOMOLOG SUBFAMILY C MEMBER 11"/>
    <property type="match status" value="1"/>
</dbReference>
<evidence type="ECO:0000313" key="4">
    <source>
        <dbReference type="EMBL" id="KAF6028413.1"/>
    </source>
</evidence>
<sequence length="230" mass="25947">MLILGFTKKIPDRQLMFNSTLKVNSKTGVYLILRGERGRQKCELPILMSSFVDVAAIGYAAVIPLTVYAAIHSLLIFPYLKQQQELRLQKRKEEQKKRLDARREAAILEVNLMTSAAEQSIESEQRVQGLVIVKALYGRLQTMQQSDTAEDVVINVTVPLQHQVKNSSLKIAGIISKAEMPGFYDPCYGEEKSLYIRYKFHNALHHVTIADNEPIHIPLQAHLMTSGVTS</sequence>
<dbReference type="OrthoDB" id="18010at2759"/>
<keyword evidence="5" id="KW-1185">Reference proteome</keyword>
<dbReference type="Proteomes" id="UP000593567">
    <property type="component" value="Unassembled WGS sequence"/>
</dbReference>
<keyword evidence="2" id="KW-0472">Membrane</keyword>
<gene>
    <name evidence="4" type="ORF">EB796_013302</name>
</gene>
<feature type="transmembrane region" description="Helical" evidence="2">
    <location>
        <begin position="56"/>
        <end position="80"/>
    </location>
</feature>
<keyword evidence="2" id="KW-1133">Transmembrane helix</keyword>
<protein>
    <submittedName>
        <fullName evidence="4">DNAJC11</fullName>
    </submittedName>
</protein>
<evidence type="ECO:0000256" key="1">
    <source>
        <dbReference type="ARBA" id="ARBA00023186"/>
    </source>
</evidence>
<comment type="caution">
    <text evidence="4">The sequence shown here is derived from an EMBL/GenBank/DDBJ whole genome shotgun (WGS) entry which is preliminary data.</text>
</comment>